<dbReference type="OrthoDB" id="4850512at2759"/>
<reference evidence="3 4" key="1">
    <citation type="submission" date="2014-02" db="EMBL/GenBank/DDBJ databases">
        <title>The genome sequence of Colletotrichum simmondsii CBS122122.</title>
        <authorList>
            <person name="Baroncelli R."/>
            <person name="Thon M.R."/>
        </authorList>
    </citation>
    <scope>NUCLEOTIDE SEQUENCE [LARGE SCALE GENOMIC DNA]</scope>
    <source>
        <strain evidence="3 4">CBS122122</strain>
    </source>
</reference>
<feature type="transmembrane region" description="Helical" evidence="1">
    <location>
        <begin position="390"/>
        <end position="409"/>
    </location>
</feature>
<feature type="transmembrane region" description="Helical" evidence="1">
    <location>
        <begin position="508"/>
        <end position="530"/>
    </location>
</feature>
<feature type="transmembrane region" description="Helical" evidence="1">
    <location>
        <begin position="550"/>
        <end position="580"/>
    </location>
</feature>
<sequence length="663" mass="73817">MGRSKFSQSRWRQAAFYFAVAAFSTFFINFIFTLWASIQKRDSISDGVGIVHDTDCSTIRILNTGIHILINVLARPEIDDAHARQNWLDVGVASIRNFWNITWKKKTVWVLLAASSLPLHLVYNSIVFSSTSVNNYSVLNTNAYISKNYTEGALNSADWKSMYSDFLGDNIEEMDATRCIDAYRVAFQSSRGNLLLVSDDKKDENRTAEVFDISGYPYLWMCGQSGERIAGILAGNSTCEDYLVELRTTTGGWKPLGSSVKECYSQKTEEHCKLLFSSTLCWTVTAFNFAKGVLMLFVAFGMGEEDPLMTIGDAVTSFLEDQDESTADMCLKSKDHFVVQHWSKGPIQYDLKPQRKSVAVGPGAWFLCFLLFACVSLLTLYRPSDNATRYFGLIISCASLLVGGLNHISGGGDIIKLGLGAMQTKTILNTGDMSQGSILANILLVSTPQIILSLIYFTYNAQYTSISLITEWDRFGSEKEAKSLRVSSTRRGAQRDTYFLQLPYHYSFPLVTFSGGLLRLISQSFFLVNLEVYVPSADGRSMVRLVEGNSFAGVTACGWSPLGVLCVLVVIIFMMGFLIVTERRRLRFGVMPVAGSCSAAISAACHPDSDEGKIWEKTLRWGVIRWGGSDWRNESYQLITSNPADDVLGNKIQRGLKDLLRHC</sequence>
<feature type="transmembrane region" description="Helical" evidence="1">
    <location>
        <begin position="363"/>
        <end position="381"/>
    </location>
</feature>
<evidence type="ECO:0000256" key="1">
    <source>
        <dbReference type="SAM" id="Phobius"/>
    </source>
</evidence>
<keyword evidence="4" id="KW-1185">Reference proteome</keyword>
<evidence type="ECO:0000313" key="4">
    <source>
        <dbReference type="Proteomes" id="UP000070328"/>
    </source>
</evidence>
<dbReference type="Proteomes" id="UP000070328">
    <property type="component" value="Unassembled WGS sequence"/>
</dbReference>
<feature type="domain" description="DUF6536" evidence="2">
    <location>
        <begin position="75"/>
        <end position="141"/>
    </location>
</feature>
<proteinExistence type="predicted"/>
<keyword evidence="1" id="KW-0812">Transmembrane</keyword>
<feature type="transmembrane region" description="Helical" evidence="1">
    <location>
        <begin position="274"/>
        <end position="300"/>
    </location>
</feature>
<protein>
    <recommendedName>
        <fullName evidence="2">DUF6536 domain-containing protein</fullName>
    </recommendedName>
</protein>
<feature type="transmembrane region" description="Helical" evidence="1">
    <location>
        <begin position="438"/>
        <end position="459"/>
    </location>
</feature>
<dbReference type="Pfam" id="PF20163">
    <property type="entry name" value="DUF6536"/>
    <property type="match status" value="2"/>
</dbReference>
<feature type="transmembrane region" description="Helical" evidence="1">
    <location>
        <begin position="14"/>
        <end position="35"/>
    </location>
</feature>
<accession>A0A135SE30</accession>
<feature type="domain" description="DUF6536" evidence="2">
    <location>
        <begin position="11"/>
        <end position="74"/>
    </location>
</feature>
<dbReference type="EMBL" id="JFBX01000591">
    <property type="protein sequence ID" value="KXH34163.1"/>
    <property type="molecule type" value="Genomic_DNA"/>
</dbReference>
<keyword evidence="1" id="KW-0472">Membrane</keyword>
<evidence type="ECO:0000259" key="2">
    <source>
        <dbReference type="Pfam" id="PF20163"/>
    </source>
</evidence>
<organism evidence="3 4">
    <name type="scientific">Colletotrichum simmondsii</name>
    <dbReference type="NCBI Taxonomy" id="703756"/>
    <lineage>
        <taxon>Eukaryota</taxon>
        <taxon>Fungi</taxon>
        <taxon>Dikarya</taxon>
        <taxon>Ascomycota</taxon>
        <taxon>Pezizomycotina</taxon>
        <taxon>Sordariomycetes</taxon>
        <taxon>Hypocreomycetidae</taxon>
        <taxon>Glomerellales</taxon>
        <taxon>Glomerellaceae</taxon>
        <taxon>Colletotrichum</taxon>
        <taxon>Colletotrichum acutatum species complex</taxon>
    </lineage>
</organism>
<name>A0A135SE30_9PEZI</name>
<keyword evidence="1" id="KW-1133">Transmembrane helix</keyword>
<gene>
    <name evidence="3" type="ORF">CSIM01_07165</name>
</gene>
<evidence type="ECO:0000313" key="3">
    <source>
        <dbReference type="EMBL" id="KXH34163.1"/>
    </source>
</evidence>
<dbReference type="InterPro" id="IPR046623">
    <property type="entry name" value="DUF6536"/>
</dbReference>
<dbReference type="PANTHER" id="PTHR35395">
    <property type="entry name" value="DUF6536 DOMAIN-CONTAINING PROTEIN"/>
    <property type="match status" value="1"/>
</dbReference>
<dbReference type="AlphaFoldDB" id="A0A135SE30"/>
<comment type="caution">
    <text evidence="3">The sequence shown here is derived from an EMBL/GenBank/DDBJ whole genome shotgun (WGS) entry which is preliminary data.</text>
</comment>
<dbReference type="PANTHER" id="PTHR35395:SF1">
    <property type="entry name" value="DUF6536 DOMAIN-CONTAINING PROTEIN"/>
    <property type="match status" value="1"/>
</dbReference>